<keyword evidence="2" id="KW-1185">Reference proteome</keyword>
<dbReference type="InterPro" id="IPR050238">
    <property type="entry name" value="DNA_Rep/Repair_Clamp_Loader"/>
</dbReference>
<protein>
    <submittedName>
        <fullName evidence="1">AAA family ATPase</fullName>
    </submittedName>
</protein>
<sequence length="316" mass="35242">MVSSPFAQLVGQPQAVQLLTRAIASHRIAPAYVFIGPQGVGRSLAALEFLSLLIQTREQRSPLRTQLENHPDILRLEPTYLKNGKLIAASAFSQTPDSRPKSRPQIRVAQIRELTRFIHQTPLEATRLLVLIDEADLMGEAAANALLKTLEEPGNACLILLATTTEALLPTILSRCQKIPFYGLSTADLAQVLTAAGYDHILHSPTLMRLAQGSPGAAIAHWQKRQDLDPDLLARCLCPPPHDEASLALARDIDRQLDLETQLWLVDYLQQHYWFEQGQISIVRILENTKMSLRQYVQPQLTWEVTWFAIAEQAAA</sequence>
<name>A0ABD4T8Y2_9CYAN</name>
<proteinExistence type="predicted"/>
<dbReference type="SUPFAM" id="SSF52540">
    <property type="entry name" value="P-loop containing nucleoside triphosphate hydrolases"/>
    <property type="match status" value="1"/>
</dbReference>
<dbReference type="AlphaFoldDB" id="A0ABD4T8Y2"/>
<reference evidence="1 2" key="1">
    <citation type="journal article" date="2015" name="Genome Announc.">
        <title>Draft Genome Sequence of Filamentous Marine Cyanobacterium Lyngbya confervoides Strain BDU141951.</title>
        <authorList>
            <person name="Chandrababunaidu M.M."/>
            <person name="Sen D."/>
            <person name="Tripathy S."/>
        </authorList>
    </citation>
    <scope>NUCLEOTIDE SEQUENCE [LARGE SCALE GENOMIC DNA]</scope>
    <source>
        <strain evidence="1 2">BDU141951</strain>
    </source>
</reference>
<evidence type="ECO:0000313" key="1">
    <source>
        <dbReference type="EMBL" id="MCM1984730.1"/>
    </source>
</evidence>
<dbReference type="NCBIfam" id="NF005638">
    <property type="entry name" value="PRK07399.1"/>
    <property type="match status" value="1"/>
</dbReference>
<dbReference type="Pfam" id="PF13177">
    <property type="entry name" value="DNA_pol3_delta2"/>
    <property type="match status" value="1"/>
</dbReference>
<dbReference type="PANTHER" id="PTHR11669:SF8">
    <property type="entry name" value="DNA POLYMERASE III SUBUNIT DELTA"/>
    <property type="match status" value="1"/>
</dbReference>
<dbReference type="InterPro" id="IPR027417">
    <property type="entry name" value="P-loop_NTPase"/>
</dbReference>
<dbReference type="Proteomes" id="UP000031561">
    <property type="component" value="Unassembled WGS sequence"/>
</dbReference>
<dbReference type="Gene3D" id="3.40.50.300">
    <property type="entry name" value="P-loop containing nucleotide triphosphate hydrolases"/>
    <property type="match status" value="1"/>
</dbReference>
<dbReference type="PANTHER" id="PTHR11669">
    <property type="entry name" value="REPLICATION FACTOR C / DNA POLYMERASE III GAMMA-TAU SUBUNIT"/>
    <property type="match status" value="1"/>
</dbReference>
<evidence type="ECO:0000313" key="2">
    <source>
        <dbReference type="Proteomes" id="UP000031561"/>
    </source>
</evidence>
<dbReference type="EMBL" id="JTHE03000103">
    <property type="protein sequence ID" value="MCM1984730.1"/>
    <property type="molecule type" value="Genomic_DNA"/>
</dbReference>
<dbReference type="RefSeq" id="WP_166276909.1">
    <property type="nucleotide sequence ID" value="NZ_JTHE03000103.1"/>
</dbReference>
<organism evidence="1 2">
    <name type="scientific">Lyngbya confervoides BDU141951</name>
    <dbReference type="NCBI Taxonomy" id="1574623"/>
    <lineage>
        <taxon>Bacteria</taxon>
        <taxon>Bacillati</taxon>
        <taxon>Cyanobacteriota</taxon>
        <taxon>Cyanophyceae</taxon>
        <taxon>Oscillatoriophycideae</taxon>
        <taxon>Oscillatoriales</taxon>
        <taxon>Microcoleaceae</taxon>
        <taxon>Lyngbya</taxon>
    </lineage>
</organism>
<accession>A0ABD4T8Y2</accession>
<gene>
    <name evidence="1" type="ORF">QQ91_0018065</name>
</gene>
<comment type="caution">
    <text evidence="1">The sequence shown here is derived from an EMBL/GenBank/DDBJ whole genome shotgun (WGS) entry which is preliminary data.</text>
</comment>